<feature type="region of interest" description="Disordered" evidence="2">
    <location>
        <begin position="212"/>
        <end position="234"/>
    </location>
</feature>
<dbReference type="Proteomes" id="UP001497516">
    <property type="component" value="Chromosome 7"/>
</dbReference>
<feature type="domain" description="CCHC-type" evidence="3">
    <location>
        <begin position="242"/>
        <end position="256"/>
    </location>
</feature>
<dbReference type="InterPro" id="IPR001878">
    <property type="entry name" value="Znf_CCHC"/>
</dbReference>
<dbReference type="SUPFAM" id="SSF57756">
    <property type="entry name" value="Retrovirus zinc finger-like domains"/>
    <property type="match status" value="1"/>
</dbReference>
<evidence type="ECO:0000313" key="4">
    <source>
        <dbReference type="EMBL" id="CAL1399684.1"/>
    </source>
</evidence>
<keyword evidence="1" id="KW-0862">Zinc</keyword>
<dbReference type="PANTHER" id="PTHR35317:SF37">
    <property type="entry name" value="DUF4219 DOMAIN-CONTAINING PROTEIN"/>
    <property type="match status" value="1"/>
</dbReference>
<dbReference type="GO" id="GO:0008270">
    <property type="term" value="F:zinc ion binding"/>
    <property type="evidence" value="ECO:0007669"/>
    <property type="project" value="UniProtKB-KW"/>
</dbReference>
<dbReference type="PANTHER" id="PTHR35317">
    <property type="entry name" value="OS04G0629600 PROTEIN"/>
    <property type="match status" value="1"/>
</dbReference>
<dbReference type="InterPro" id="IPR036875">
    <property type="entry name" value="Znf_CCHC_sf"/>
</dbReference>
<evidence type="ECO:0000256" key="1">
    <source>
        <dbReference type="PROSITE-ProRule" id="PRU00047"/>
    </source>
</evidence>
<dbReference type="EMBL" id="OZ034820">
    <property type="protein sequence ID" value="CAL1399684.1"/>
    <property type="molecule type" value="Genomic_DNA"/>
</dbReference>
<dbReference type="AlphaFoldDB" id="A0AAV2FP44"/>
<feature type="compositionally biased region" description="Gly residues" evidence="2">
    <location>
        <begin position="212"/>
        <end position="226"/>
    </location>
</feature>
<dbReference type="GO" id="GO:0003676">
    <property type="term" value="F:nucleic acid binding"/>
    <property type="evidence" value="ECO:0007669"/>
    <property type="project" value="InterPro"/>
</dbReference>
<gene>
    <name evidence="4" type="ORF">LTRI10_LOCUS39859</name>
</gene>
<organism evidence="4 5">
    <name type="scientific">Linum trigynum</name>
    <dbReference type="NCBI Taxonomy" id="586398"/>
    <lineage>
        <taxon>Eukaryota</taxon>
        <taxon>Viridiplantae</taxon>
        <taxon>Streptophyta</taxon>
        <taxon>Embryophyta</taxon>
        <taxon>Tracheophyta</taxon>
        <taxon>Spermatophyta</taxon>
        <taxon>Magnoliopsida</taxon>
        <taxon>eudicotyledons</taxon>
        <taxon>Gunneridae</taxon>
        <taxon>Pentapetalae</taxon>
        <taxon>rosids</taxon>
        <taxon>fabids</taxon>
        <taxon>Malpighiales</taxon>
        <taxon>Linaceae</taxon>
        <taxon>Linum</taxon>
    </lineage>
</organism>
<evidence type="ECO:0000259" key="3">
    <source>
        <dbReference type="PROSITE" id="PS50158"/>
    </source>
</evidence>
<keyword evidence="1" id="KW-0479">Metal-binding</keyword>
<keyword evidence="5" id="KW-1185">Reference proteome</keyword>
<name>A0AAV2FP44_9ROSI</name>
<sequence length="292" mass="33052">MSENASFAQVGLPKFDGDYEHWSLLMENLLRSKEYWEVVTNGIPETAAGVELSATETKNLEDLRLKDLKAKNYLFSSIDKSIFKTITKKSTGKQLWDAMKIKYQGSARVQKAQLQALKRTFEVLEMKEGEALAAYFSRVIVVANDMRNCGGDMPDVKVVEKILRTLTKRFNYVVCSIEESKDIETLSVDAIQSSLLVLKRSMLFRISCDSGARGGRSGRGGGYQGRGRGRGGRGWSKDNVECFKCHKYGHYQYECPGWYPNPHQSHFTQNDMTDDVLLMAFLEDSNKTDMET</sequence>
<keyword evidence="1" id="KW-0863">Zinc-finger</keyword>
<evidence type="ECO:0000313" key="5">
    <source>
        <dbReference type="Proteomes" id="UP001497516"/>
    </source>
</evidence>
<accession>A0AAV2FP44</accession>
<reference evidence="4 5" key="1">
    <citation type="submission" date="2024-04" db="EMBL/GenBank/DDBJ databases">
        <authorList>
            <person name="Fracassetti M."/>
        </authorList>
    </citation>
    <scope>NUCLEOTIDE SEQUENCE [LARGE SCALE GENOMIC DNA]</scope>
</reference>
<proteinExistence type="predicted"/>
<evidence type="ECO:0000256" key="2">
    <source>
        <dbReference type="SAM" id="MobiDB-lite"/>
    </source>
</evidence>
<protein>
    <recommendedName>
        <fullName evidence="3">CCHC-type domain-containing protein</fullName>
    </recommendedName>
</protein>
<dbReference type="Pfam" id="PF14223">
    <property type="entry name" value="Retrotran_gag_2"/>
    <property type="match status" value="1"/>
</dbReference>
<dbReference type="PROSITE" id="PS50158">
    <property type="entry name" value="ZF_CCHC"/>
    <property type="match status" value="1"/>
</dbReference>